<evidence type="ECO:0000256" key="3">
    <source>
        <dbReference type="ARBA" id="ARBA00022679"/>
    </source>
</evidence>
<dbReference type="EMBL" id="JQAN02000010">
    <property type="protein sequence ID" value="PPD57907.1"/>
    <property type="molecule type" value="Genomic_DNA"/>
</dbReference>
<dbReference type="UniPathway" id="UPA00085"/>
<protein>
    <recommendedName>
        <fullName evidence="10">Glycerol-3-phosphate acyltransferase</fullName>
    </recommendedName>
    <alternativeName>
        <fullName evidence="10">Acyl-PO4 G3P acyltransferase</fullName>
    </alternativeName>
    <alternativeName>
        <fullName evidence="10">Acyl-phosphate--glycerol-3-phosphate acyltransferase</fullName>
    </alternativeName>
    <alternativeName>
        <fullName evidence="10">G3P acyltransferase</fullName>
        <shortName evidence="10">GPAT</shortName>
        <ecNumber evidence="10">2.3.1.275</ecNumber>
    </alternativeName>
    <alternativeName>
        <fullName evidence="10">Lysophosphatidic acid synthase</fullName>
        <shortName evidence="10">LPA synthase</shortName>
    </alternativeName>
</protein>
<dbReference type="EC" id="2.3.1.275" evidence="10"/>
<evidence type="ECO:0000256" key="10">
    <source>
        <dbReference type="HAMAP-Rule" id="MF_01043"/>
    </source>
</evidence>
<keyword evidence="1 10" id="KW-1003">Cell membrane</keyword>
<dbReference type="Proteomes" id="UP000235653">
    <property type="component" value="Unassembled WGS sequence"/>
</dbReference>
<feature type="transmembrane region" description="Helical" evidence="10">
    <location>
        <begin position="109"/>
        <end position="130"/>
    </location>
</feature>
<dbReference type="GO" id="GO:0043772">
    <property type="term" value="F:acyl-phosphate glycerol-3-phosphate acyltransferase activity"/>
    <property type="evidence" value="ECO:0007669"/>
    <property type="project" value="UniProtKB-UniRule"/>
</dbReference>
<accession>A0A2P5P6J5</accession>
<comment type="function">
    <text evidence="10">Catalyzes the transfer of an acyl group from acyl-phosphate (acyl-PO(4)) to glycerol-3-phosphate (G3P) to form lysophosphatidic acid (LPA). This enzyme utilizes acyl-phosphate as fatty acyl donor, but not acyl-CoA or acyl-ACP.</text>
</comment>
<keyword evidence="9 10" id="KW-1208">Phospholipid metabolism</keyword>
<comment type="caution">
    <text evidence="11">The sequence shown here is derived from an EMBL/GenBank/DDBJ whole genome shotgun (WGS) entry which is preliminary data.</text>
</comment>
<dbReference type="PANTHER" id="PTHR30309">
    <property type="entry name" value="INNER MEMBRANE PROTEIN YGIH"/>
    <property type="match status" value="1"/>
</dbReference>
<evidence type="ECO:0000256" key="8">
    <source>
        <dbReference type="ARBA" id="ARBA00023209"/>
    </source>
</evidence>
<dbReference type="SMART" id="SM01207">
    <property type="entry name" value="G3P_acyltransf"/>
    <property type="match status" value="1"/>
</dbReference>
<keyword evidence="4 10" id="KW-0812">Transmembrane</keyword>
<dbReference type="AlphaFoldDB" id="A0A2P5P6J5"/>
<comment type="pathway">
    <text evidence="10">Lipid metabolism; phospholipid metabolism.</text>
</comment>
<keyword evidence="2 10" id="KW-0444">Lipid biosynthesis</keyword>
<dbReference type="GO" id="GO:0008654">
    <property type="term" value="P:phospholipid biosynthetic process"/>
    <property type="evidence" value="ECO:0007669"/>
    <property type="project" value="UniProtKB-UniRule"/>
</dbReference>
<evidence type="ECO:0000313" key="12">
    <source>
        <dbReference type="Proteomes" id="UP000235653"/>
    </source>
</evidence>
<feature type="transmembrane region" description="Helical" evidence="10">
    <location>
        <begin position="51"/>
        <end position="73"/>
    </location>
</feature>
<keyword evidence="3 10" id="KW-0808">Transferase</keyword>
<comment type="catalytic activity">
    <reaction evidence="10">
        <text>an acyl phosphate + sn-glycerol 3-phosphate = a 1-acyl-sn-glycero-3-phosphate + phosphate</text>
        <dbReference type="Rhea" id="RHEA:34075"/>
        <dbReference type="ChEBI" id="CHEBI:43474"/>
        <dbReference type="ChEBI" id="CHEBI:57597"/>
        <dbReference type="ChEBI" id="CHEBI:57970"/>
        <dbReference type="ChEBI" id="CHEBI:59918"/>
        <dbReference type="EC" id="2.3.1.275"/>
    </reaction>
</comment>
<dbReference type="GO" id="GO:0005886">
    <property type="term" value="C:plasma membrane"/>
    <property type="evidence" value="ECO:0007669"/>
    <property type="project" value="UniProtKB-SubCell"/>
</dbReference>
<keyword evidence="6 10" id="KW-0443">Lipid metabolism</keyword>
<evidence type="ECO:0000256" key="7">
    <source>
        <dbReference type="ARBA" id="ARBA00023136"/>
    </source>
</evidence>
<keyword evidence="7 10" id="KW-0472">Membrane</keyword>
<evidence type="ECO:0000256" key="9">
    <source>
        <dbReference type="ARBA" id="ARBA00023264"/>
    </source>
</evidence>
<feature type="transmembrane region" description="Helical" evidence="10">
    <location>
        <begin position="79"/>
        <end position="97"/>
    </location>
</feature>
<evidence type="ECO:0000256" key="4">
    <source>
        <dbReference type="ARBA" id="ARBA00022692"/>
    </source>
</evidence>
<evidence type="ECO:0000256" key="6">
    <source>
        <dbReference type="ARBA" id="ARBA00023098"/>
    </source>
</evidence>
<organism evidence="11 12">
    <name type="scientific">Dehalogenimonas etheniformans</name>
    <dbReference type="NCBI Taxonomy" id="1536648"/>
    <lineage>
        <taxon>Bacteria</taxon>
        <taxon>Bacillati</taxon>
        <taxon>Chloroflexota</taxon>
        <taxon>Dehalococcoidia</taxon>
        <taxon>Dehalococcoidales</taxon>
        <taxon>Dehalococcoidaceae</taxon>
        <taxon>Dehalogenimonas</taxon>
    </lineage>
</organism>
<dbReference type="OrthoDB" id="154729at2"/>
<name>A0A2P5P6J5_9CHLR</name>
<comment type="subunit">
    <text evidence="10">Probably interacts with PlsX.</text>
</comment>
<keyword evidence="5 10" id="KW-1133">Transmembrane helix</keyword>
<comment type="similarity">
    <text evidence="10">Belongs to the PlsY family.</text>
</comment>
<evidence type="ECO:0000256" key="2">
    <source>
        <dbReference type="ARBA" id="ARBA00022516"/>
    </source>
</evidence>
<evidence type="ECO:0000256" key="5">
    <source>
        <dbReference type="ARBA" id="ARBA00022989"/>
    </source>
</evidence>
<keyword evidence="12" id="KW-1185">Reference proteome</keyword>
<gene>
    <name evidence="10" type="primary">plsY</name>
    <name evidence="11" type="ORF">JP09_006310</name>
</gene>
<sequence>MVLILAVAAYLICSIPVAYLVAKWTRGIDLRKYGSGNVGSSNVLAATSKRWALPVAVFDLGKGILAVLAARWAGLDTGLQFVVGIAGIAGHNWPIYLNFRGGRGILTSLGVILAFSPLLGLTVLLIAFSLAPFKQLSLGVFIGLLLLPILAYYFAEFFGIDHKTTVTAGMVAITAVAYARRLLAGGRSDLATDLSTGELLINRLVFDRDIRDRRLWLSRSENSGKAFS</sequence>
<feature type="transmembrane region" description="Helical" evidence="10">
    <location>
        <begin position="6"/>
        <end position="22"/>
    </location>
</feature>
<dbReference type="NCBIfam" id="NF010993">
    <property type="entry name" value="PRK14417.1"/>
    <property type="match status" value="1"/>
</dbReference>
<evidence type="ECO:0000313" key="11">
    <source>
        <dbReference type="EMBL" id="PPD57907.1"/>
    </source>
</evidence>
<proteinExistence type="inferred from homology"/>
<dbReference type="Pfam" id="PF02660">
    <property type="entry name" value="G3P_acyltransf"/>
    <property type="match status" value="1"/>
</dbReference>
<comment type="subcellular location">
    <subcellularLocation>
        <location evidence="10">Cell membrane</location>
        <topology evidence="10">Multi-pass membrane protein</topology>
    </subcellularLocation>
</comment>
<dbReference type="PANTHER" id="PTHR30309:SF0">
    <property type="entry name" value="GLYCEROL-3-PHOSPHATE ACYLTRANSFERASE-RELATED"/>
    <property type="match status" value="1"/>
</dbReference>
<feature type="transmembrane region" description="Helical" evidence="10">
    <location>
        <begin position="136"/>
        <end position="155"/>
    </location>
</feature>
<dbReference type="RefSeq" id="WP_102330917.1">
    <property type="nucleotide sequence ID" value="NZ_CP058566.2"/>
</dbReference>
<evidence type="ECO:0000256" key="1">
    <source>
        <dbReference type="ARBA" id="ARBA00022475"/>
    </source>
</evidence>
<dbReference type="InterPro" id="IPR003811">
    <property type="entry name" value="G3P_acylTferase_PlsY"/>
</dbReference>
<keyword evidence="8 10" id="KW-0594">Phospholipid biosynthesis</keyword>
<reference evidence="11 12" key="1">
    <citation type="journal article" date="2017" name="ISME J.">
        <title>Grape pomace compost harbors organohalide-respiring Dehalogenimonas species with novel reductive dehalogenase genes.</title>
        <authorList>
            <person name="Yang Y."/>
            <person name="Higgins S.A."/>
            <person name="Yan J."/>
            <person name="Simsir B."/>
            <person name="Chourey K."/>
            <person name="Iyer R."/>
            <person name="Hettich R.L."/>
            <person name="Baldwin B."/>
            <person name="Ogles D.M."/>
            <person name="Loffler F.E."/>
        </authorList>
    </citation>
    <scope>NUCLEOTIDE SEQUENCE [LARGE SCALE GENOMIC DNA]</scope>
    <source>
        <strain evidence="11 12">GP</strain>
    </source>
</reference>
<dbReference type="HAMAP" id="MF_01043">
    <property type="entry name" value="PlsY"/>
    <property type="match status" value="1"/>
</dbReference>